<accession>A0A7X9FRK0</accession>
<dbReference type="PANTHER" id="PTHR30531:SF12">
    <property type="entry name" value="FLAGELLAR BIOSYNTHETIC PROTEIN FLHB"/>
    <property type="match status" value="1"/>
</dbReference>
<proteinExistence type="predicted"/>
<dbReference type="InterPro" id="IPR006135">
    <property type="entry name" value="T3SS_substrate_exporter"/>
</dbReference>
<dbReference type="GO" id="GO:0009306">
    <property type="term" value="P:protein secretion"/>
    <property type="evidence" value="ECO:0007669"/>
    <property type="project" value="InterPro"/>
</dbReference>
<dbReference type="SUPFAM" id="SSF160544">
    <property type="entry name" value="EscU C-terminal domain-like"/>
    <property type="match status" value="1"/>
</dbReference>
<evidence type="ECO:0000313" key="1">
    <source>
        <dbReference type="EMBL" id="NMC62989.1"/>
    </source>
</evidence>
<name>A0A7X9FRK0_9DELT</name>
<dbReference type="PRINTS" id="PR00950">
    <property type="entry name" value="TYPE3IMSPROT"/>
</dbReference>
<dbReference type="InterPro" id="IPR029025">
    <property type="entry name" value="T3SS_substrate_exporter_C"/>
</dbReference>
<dbReference type="GO" id="GO:0005886">
    <property type="term" value="C:plasma membrane"/>
    <property type="evidence" value="ECO:0007669"/>
    <property type="project" value="TreeGrafter"/>
</dbReference>
<comment type="caution">
    <text evidence="1">The sequence shown here is derived from an EMBL/GenBank/DDBJ whole genome shotgun (WGS) entry which is preliminary data.</text>
</comment>
<evidence type="ECO:0000313" key="2">
    <source>
        <dbReference type="Proteomes" id="UP000524246"/>
    </source>
</evidence>
<dbReference type="PANTHER" id="PTHR30531">
    <property type="entry name" value="FLAGELLAR BIOSYNTHETIC PROTEIN FLHB"/>
    <property type="match status" value="1"/>
</dbReference>
<dbReference type="AlphaFoldDB" id="A0A7X9FRK0"/>
<reference evidence="1 2" key="1">
    <citation type="journal article" date="2020" name="Biotechnol. Biofuels">
        <title>New insights from the biogas microbiome by comprehensive genome-resolved metagenomics of nearly 1600 species originating from multiple anaerobic digesters.</title>
        <authorList>
            <person name="Campanaro S."/>
            <person name="Treu L."/>
            <person name="Rodriguez-R L.M."/>
            <person name="Kovalovszki A."/>
            <person name="Ziels R.M."/>
            <person name="Maus I."/>
            <person name="Zhu X."/>
            <person name="Kougias P.G."/>
            <person name="Basile A."/>
            <person name="Luo G."/>
            <person name="Schluter A."/>
            <person name="Konstantinidis K.T."/>
            <person name="Angelidaki I."/>
        </authorList>
    </citation>
    <scope>NUCLEOTIDE SEQUENCE [LARGE SCALE GENOMIC DNA]</scope>
    <source>
        <strain evidence="1">AS27yjCOA_65</strain>
    </source>
</reference>
<organism evidence="1 2">
    <name type="scientific">SAR324 cluster bacterium</name>
    <dbReference type="NCBI Taxonomy" id="2024889"/>
    <lineage>
        <taxon>Bacteria</taxon>
        <taxon>Deltaproteobacteria</taxon>
        <taxon>SAR324 cluster</taxon>
    </lineage>
</organism>
<dbReference type="Gene3D" id="3.40.1690.10">
    <property type="entry name" value="secretion proteins EscU"/>
    <property type="match status" value="1"/>
</dbReference>
<gene>
    <name evidence="1" type="ORF">GYA55_07450</name>
</gene>
<protein>
    <submittedName>
        <fullName evidence="1">EscU/YscU/HrcU family type III secretion system export apparatus switch protein</fullName>
    </submittedName>
</protein>
<sequence>MEKEMKKCFNTAVGLRYRENIDSAPSVTIKGFNFEADEIVKIAERFGIPVVEKPEVARGLRYFDEGEEIPEELYEAVAIILNGIEKAKR</sequence>
<dbReference type="Pfam" id="PF01312">
    <property type="entry name" value="Bac_export_2"/>
    <property type="match status" value="1"/>
</dbReference>
<dbReference type="Proteomes" id="UP000524246">
    <property type="component" value="Unassembled WGS sequence"/>
</dbReference>
<dbReference type="EMBL" id="JAAZON010000326">
    <property type="protein sequence ID" value="NMC62989.1"/>
    <property type="molecule type" value="Genomic_DNA"/>
</dbReference>